<feature type="signal peptide" evidence="1">
    <location>
        <begin position="1"/>
        <end position="23"/>
    </location>
</feature>
<dbReference type="Proteomes" id="UP000051952">
    <property type="component" value="Unassembled WGS sequence"/>
</dbReference>
<accession>A0A0S4JTG6</accession>
<evidence type="ECO:0000256" key="1">
    <source>
        <dbReference type="SAM" id="SignalP"/>
    </source>
</evidence>
<reference evidence="3" key="1">
    <citation type="submission" date="2015-09" db="EMBL/GenBank/DDBJ databases">
        <authorList>
            <consortium name="Pathogen Informatics"/>
        </authorList>
    </citation>
    <scope>NUCLEOTIDE SEQUENCE [LARGE SCALE GENOMIC DNA]</scope>
    <source>
        <strain evidence="3">Lake Konstanz</strain>
    </source>
</reference>
<keyword evidence="1" id="KW-0732">Signal</keyword>
<dbReference type="VEuPathDB" id="TriTrypDB:BSAL_43560"/>
<feature type="chain" id="PRO_5006622745" evidence="1">
    <location>
        <begin position="24"/>
        <end position="1934"/>
    </location>
</feature>
<proteinExistence type="predicted"/>
<protein>
    <submittedName>
        <fullName evidence="2">Membrane-associated protein, putative</fullName>
    </submittedName>
</protein>
<keyword evidence="3" id="KW-1185">Reference proteome</keyword>
<dbReference type="EMBL" id="CYKH01002164">
    <property type="protein sequence ID" value="CUG93573.1"/>
    <property type="molecule type" value="Genomic_DNA"/>
</dbReference>
<sequence>MIQRILPLLVTLVLVLFVRPLSGLVVTLDADTPTFVVANTVHQGSSLLELHVCPNTTECDPQTTDVNVLLDNVTFPNDVVVSVFGYAPIGEHTFSSWSPDGGSQQVSSPVGYTFTTPCPYRSLTFLIQKSRNAAAALIVFNGSFCNGNLTSTGVLSLNVNESSDLVFYDLVLRQSSVTLVGQRVGTVAVLGSILALAAGSTIRLLDLEARGTPWNATFAYLMNKNPEYFRGSLLPYFWQATHNSTSTTSITTLSPSLWLELGRSITVTNSSSLTVANNGVERTELRRGAVVVVGTALVSIPPTADTLITPFILVSQSSTITFLNAIMTSASNMSYQYGGALFIGPSQALVDDATIDTGSSSGLDVRNRNQSLQLVMVNYGSIVLQNCIVNTTASSSSAAIEINLHGVPRRQQQLSSTTVSGGAMWLENSSSVLLDNTNVQSSIAAGILINAINSSQFSILWSNASGVALKGGSVVTSNGTFGVALDCSASVSLMFFVVQNSFIDVTGGSIVSGRVAGLYINVNDAQNATLAILYGSRITASGTGTVVRGGVLQAASGGSGLLLSAIRSTNTSLTMDNAALGAITGGRCSGTGHAVAIDASYSQQFQVAANNTAVIGARSCGVLEVSVPLPLSSPGNSTLLMSLLQAEDASVILNGNSIVGVLGFPTLTCSTTVTVSGSGLVATAVLPDSIFGPSYSMAAVDFFASFSVRTRLIINTTSVIGVVGPLAGLLIGLGNQPNASLVAVNFDDSIGCTVVISGPSGIGLVDGLNVTLLPTRGIVTRGSTVVFTSVRAAVLQADLSDGAIIGVSDATATSSDGRILLWNMAASTNSAVAIGSGCTVGALFRLQSCIITDKATGSVTKSNNLTASTFWEIVRVALTNASGAMVTVKGPGAALGVTSTDCTSTLPITVKTSSIVKSAALLRVDASYSTMTNLLISSGGTLGVTLGLAGQQSVQITKEWVLLDFRDSSLATVFVSDDNSVVGVWSTTYRATQLSSTFGTGLMYVYGSMSNALSILVKDGATWGVTRVTAPDAAQIASPALACVYIDLQQSNSTTVQVSGPNSLYGVGNSNLSLRYTGNANTFYLSCNFTQNASILVSSGAVMGVINSLVKGVWNVNIRFASSVGLSLIVDANARVGSVNTTIGPYGAVSWTCTSAVNMSIAITSNSSMGILDNSVFILAPPYPSPYGLLLDLTTTVGNSLILAGSSCFGLCDGVSVQGISTAVGFTLSASVGASITADDHSVIGVRGINTFVNATIITQLYAQDTMVGLLMSVSRASVFGAADHCVLIATNTQQKGAISILYVDSKGTTILASEGSVVGVRNNVTLTSLFYGLYLGGYTDSNFFANFTDNSVYGFVDCSQIRCAYASVTAYAYAAFHSSIRFSNQSTFGAVNSTLTTEQGTTAVYYGSYSNATAPVVQFSEGSVLGLTHNSVSYGAIMTAVDTPTIGGALFLFNTGSVLGATRNSSVVGLGTYSVFVQPALCVNFNLFIWNRSVVGVSDGGVIRSTLAATQGVTLYAYGASNMVVSILGGSAFGVLPICPFGPNSSVTALLDTCVSRASSFRRSYITPFPMVYISLSTTFSSFLTVQDSSLIGIASLPWPQTNGAGDNVCTNATDQHPCPLTKTSITALVWVEAQSSFSATISVLDGSCVGICVEARPPEFDVSDELLRGYLLLPNSTYFTLQWVTLSLKSAQSTTVTLRNDSTFGARLENAFQDPGYLACVSPSPKRFALLFVVIDGLGTRNALIQVSQRSSFAVVFRVDAVIFQSSASQILVNFTGAFGPQIIISNESSLAETRLVAPQFPKPMTWPSPSCSAYESNKTLFTTTGLYNGVINSATYFPNNAALIYITLTSVTIGTVSITDGSHLSLITTSGDDYVSNARYNRSVTSSLWATTFVTQGCAMLLDVSRSVYMQINVSGSSSSGGSSVLGIYGN</sequence>
<gene>
    <name evidence="2" type="ORF">BSAL_43560</name>
</gene>
<evidence type="ECO:0000313" key="2">
    <source>
        <dbReference type="EMBL" id="CUG93573.1"/>
    </source>
</evidence>
<organism evidence="2 3">
    <name type="scientific">Bodo saltans</name>
    <name type="common">Flagellated protozoan</name>
    <dbReference type="NCBI Taxonomy" id="75058"/>
    <lineage>
        <taxon>Eukaryota</taxon>
        <taxon>Discoba</taxon>
        <taxon>Euglenozoa</taxon>
        <taxon>Kinetoplastea</taxon>
        <taxon>Metakinetoplastina</taxon>
        <taxon>Eubodonida</taxon>
        <taxon>Bodonidae</taxon>
        <taxon>Bodo</taxon>
    </lineage>
</organism>
<name>A0A0S4JTG6_BODSA</name>
<evidence type="ECO:0000313" key="3">
    <source>
        <dbReference type="Proteomes" id="UP000051952"/>
    </source>
</evidence>